<accession>A0ACC3NDC0</accession>
<dbReference type="Proteomes" id="UP001281147">
    <property type="component" value="Unassembled WGS sequence"/>
</dbReference>
<keyword evidence="2" id="KW-1185">Reference proteome</keyword>
<organism evidence="1 2">
    <name type="scientific">Vermiconidia calcicola</name>
    <dbReference type="NCBI Taxonomy" id="1690605"/>
    <lineage>
        <taxon>Eukaryota</taxon>
        <taxon>Fungi</taxon>
        <taxon>Dikarya</taxon>
        <taxon>Ascomycota</taxon>
        <taxon>Pezizomycotina</taxon>
        <taxon>Dothideomycetes</taxon>
        <taxon>Dothideomycetidae</taxon>
        <taxon>Mycosphaerellales</taxon>
        <taxon>Extremaceae</taxon>
        <taxon>Vermiconidia</taxon>
    </lineage>
</organism>
<comment type="caution">
    <text evidence="1">The sequence shown here is derived from an EMBL/GenBank/DDBJ whole genome shotgun (WGS) entry which is preliminary data.</text>
</comment>
<dbReference type="EMBL" id="JAUTXU010000052">
    <property type="protein sequence ID" value="KAK3714941.1"/>
    <property type="molecule type" value="Genomic_DNA"/>
</dbReference>
<gene>
    <name evidence="1" type="ORF">LTR37_007431</name>
</gene>
<evidence type="ECO:0000313" key="1">
    <source>
        <dbReference type="EMBL" id="KAK3714941.1"/>
    </source>
</evidence>
<name>A0ACC3NDC0_9PEZI</name>
<sequence>MFGLVAALLTGTFLPMTAAQDDTRYTVWSSVIFSRTGERTPAVFGTIPTELTSLGAQQQESSGVFFRQRYLESFGNTNSTSGLDGAPVVGLNPDIPDVRELYVQALDQQTTIASALAFLQGLYPPISFAEDDDDVQELVDPTSKLANNTYVTPPLDGYRYAQVRTSGTYDPEFVFLGGHIECPAFSEAVNAYVETAEFAVMQASTMQIYQEIGPVLLSDILIPEMWAYMNAYPIYDYLNYHNAHNVTVASLLSDPDFINPGNNISYLDRLRWLADEQMNSWFGNLYAENDYSPTSGFVPGVRGSISTIAGNTLAAKMLAQLQTAIQYQGEYYKLSLLFGDYEPLVSLFALLDLPPWETRFLGLPNFGSVAVFELFSSSELGTFEFPSEEDLWIRFYFRNGTDPEEPYQAYPIFNHGPDSFEMRWTEFEAAMSEIAVGNIGDWCSQCAASYSGSDRIFCSYWNASDSIDFETLSTSTHHHKVSPAVGGVIGAIVALVIAGLLFGLMMLVGGVRFHRVRSHKSEMGGFKGSQKMASDKDLVLPKGGAIVGATVETPSSPLPTGNERVGSWELKQHDLPNIMSPRPVARRPSFEDDDVGDVGAQPFRQPVQPDERV</sequence>
<proteinExistence type="predicted"/>
<reference evidence="1" key="1">
    <citation type="submission" date="2023-07" db="EMBL/GenBank/DDBJ databases">
        <title>Black Yeasts Isolated from many extreme environments.</title>
        <authorList>
            <person name="Coleine C."/>
            <person name="Stajich J.E."/>
            <person name="Selbmann L."/>
        </authorList>
    </citation>
    <scope>NUCLEOTIDE SEQUENCE</scope>
    <source>
        <strain evidence="1">CCFEE 5714</strain>
    </source>
</reference>
<evidence type="ECO:0000313" key="2">
    <source>
        <dbReference type="Proteomes" id="UP001281147"/>
    </source>
</evidence>
<protein>
    <submittedName>
        <fullName evidence="1">Uncharacterized protein</fullName>
    </submittedName>
</protein>